<dbReference type="Gene3D" id="3.40.1170.10">
    <property type="entry name" value="DNA repair protein MutS, domain I"/>
    <property type="match status" value="1"/>
</dbReference>
<protein>
    <recommendedName>
        <fullName evidence="2 9">DNA mismatch repair protein MutS</fullName>
    </recommendedName>
</protein>
<keyword evidence="7 9" id="KW-0234">DNA repair</keyword>
<evidence type="ECO:0000256" key="7">
    <source>
        <dbReference type="ARBA" id="ARBA00023204"/>
    </source>
</evidence>
<dbReference type="Pfam" id="PF00488">
    <property type="entry name" value="MutS_V"/>
    <property type="match status" value="1"/>
</dbReference>
<feature type="domain" description="DNA mismatch repair proteins mutS family" evidence="11">
    <location>
        <begin position="688"/>
        <end position="704"/>
    </location>
</feature>
<dbReference type="InterPro" id="IPR000432">
    <property type="entry name" value="DNA_mismatch_repair_MutS_C"/>
</dbReference>
<evidence type="ECO:0000256" key="2">
    <source>
        <dbReference type="ARBA" id="ARBA00021982"/>
    </source>
</evidence>
<dbReference type="SMART" id="SM00534">
    <property type="entry name" value="MUTSac"/>
    <property type="match status" value="1"/>
</dbReference>
<dbReference type="FunFam" id="3.40.50.300:FF:000870">
    <property type="entry name" value="MutS protein homolog 4"/>
    <property type="match status" value="1"/>
</dbReference>
<dbReference type="SUPFAM" id="SSF53150">
    <property type="entry name" value="DNA repair protein MutS, domain II"/>
    <property type="match status" value="1"/>
</dbReference>
<dbReference type="GO" id="GO:0003684">
    <property type="term" value="F:damaged DNA binding"/>
    <property type="evidence" value="ECO:0007669"/>
    <property type="project" value="UniProtKB-UniRule"/>
</dbReference>
<evidence type="ECO:0000313" key="12">
    <source>
        <dbReference type="EMBL" id="MBS7823639.1"/>
    </source>
</evidence>
<dbReference type="SUPFAM" id="SSF52540">
    <property type="entry name" value="P-loop containing nucleoside triphosphate hydrolases"/>
    <property type="match status" value="1"/>
</dbReference>
<dbReference type="Proteomes" id="UP000680020">
    <property type="component" value="Unassembled WGS sequence"/>
</dbReference>
<evidence type="ECO:0000256" key="6">
    <source>
        <dbReference type="ARBA" id="ARBA00023125"/>
    </source>
</evidence>
<dbReference type="InterPro" id="IPR036187">
    <property type="entry name" value="DNA_mismatch_repair_MutS_sf"/>
</dbReference>
<comment type="function">
    <text evidence="8 9">This protein is involved in the repair of mismatches in DNA. It is possible that it carries out the mismatch recognition step. This protein has a weak ATPase activity.</text>
</comment>
<evidence type="ECO:0000256" key="4">
    <source>
        <dbReference type="ARBA" id="ARBA00022763"/>
    </source>
</evidence>
<dbReference type="CDD" id="cd03284">
    <property type="entry name" value="ABC_MutS1"/>
    <property type="match status" value="1"/>
</dbReference>
<sequence>MVTASASAHTPMMQQYFGIKSDYPHMLVFYRMGDFYELFYEDAKRAAKLLDITLTARGQSAGEPIPMAGIPYHAAESYLAKLVRLGESIAICEQVGEVQAKGPVKREVVRVITPGTLTDEYLLDTKRDNQVAALTCHQGQWLLSWLDLSSARFKLTDPLTESELLSELIRIQPSEIIVPEDLTLPDAMAKIAITQPYPAWHFDLSRNSEKLRQHFKLASLQGVGLTDDALPIMAAGALLTYAKETQKSELNHITTLHIEHIHDALILDTTTRKNLEIERTLSGGTEHTLRALIDHCQTPMGSRLLSRWLNRPLRDHNTLNERLDLIEAIEPLCEVLSPLLKQIADIERLATRIALKTARPRDLIQLKQSLTALPTLCDHIAHNDAIATIAPLWQADLVPMPELLDLISRAIVDEPPVLIRDGGVIRMGYDAALDELLNLNHEGKNYLLELEEAQKRTTGITHLKVGYNRVHGYYIEVPSQYADKMPPEYVRRQTLKGVERYITPELKQFENKILHAKENALALEKQLWDQLLEQIIPEVTRLRLLSDALAHVDIFVNFANLKNSLNWSRPQFTPAVGIHITEGRHPIVESTITHPFIANDTTLSPELRMQIVTGPNMGGKSTYMRQTALITLLAYIGSFVPAKAAILGPVDRIFTRIGAQDDLSSGQSTFMVEMLETATILHYATEKSLVLMDEVGRGTSTLDGLSLAWSAAVYLATRLNALTIFATHYFEMTELENLYPQIVNLHLDAVEYKDEIIFMHAVKKGAASKSYGLQVAALAGIPQDVIAMAKEKLQELEHSFAHATQNQPIETPKMPNIAPAPTEQLPLFMAEEHPVVAKLKATNVDRLTPREALLLLYELSDQL</sequence>
<dbReference type="NCBIfam" id="TIGR01070">
    <property type="entry name" value="mutS1"/>
    <property type="match status" value="1"/>
</dbReference>
<dbReference type="EMBL" id="JAGIBU010000001">
    <property type="protein sequence ID" value="MBS7823639.1"/>
    <property type="molecule type" value="Genomic_DNA"/>
</dbReference>
<dbReference type="InterPro" id="IPR007861">
    <property type="entry name" value="DNA_mismatch_repair_MutS_clamp"/>
</dbReference>
<keyword evidence="3 9" id="KW-0547">Nucleotide-binding</keyword>
<dbReference type="RefSeq" id="WP_213403211.1">
    <property type="nucleotide sequence ID" value="NZ_JAGIBT010000001.1"/>
</dbReference>
<proteinExistence type="inferred from homology"/>
<dbReference type="PROSITE" id="PS00486">
    <property type="entry name" value="DNA_MISMATCH_REPAIR_2"/>
    <property type="match status" value="1"/>
</dbReference>
<dbReference type="Pfam" id="PF01624">
    <property type="entry name" value="MutS_I"/>
    <property type="match status" value="1"/>
</dbReference>
<dbReference type="InterPro" id="IPR007860">
    <property type="entry name" value="DNA_mmatch_repair_MutS_con_dom"/>
</dbReference>
<dbReference type="SMART" id="SM00533">
    <property type="entry name" value="MUTSd"/>
    <property type="match status" value="1"/>
</dbReference>
<dbReference type="SUPFAM" id="SSF55271">
    <property type="entry name" value="DNA repair protein MutS, domain I"/>
    <property type="match status" value="1"/>
</dbReference>
<dbReference type="Gene3D" id="6.10.140.430">
    <property type="match status" value="1"/>
</dbReference>
<evidence type="ECO:0000256" key="5">
    <source>
        <dbReference type="ARBA" id="ARBA00022840"/>
    </source>
</evidence>
<dbReference type="InterPro" id="IPR045076">
    <property type="entry name" value="MutS"/>
</dbReference>
<dbReference type="GO" id="GO:0005524">
    <property type="term" value="F:ATP binding"/>
    <property type="evidence" value="ECO:0007669"/>
    <property type="project" value="UniProtKB-UniRule"/>
</dbReference>
<evidence type="ECO:0000256" key="10">
    <source>
        <dbReference type="RuleBase" id="RU003756"/>
    </source>
</evidence>
<keyword evidence="5 9" id="KW-0067">ATP-binding</keyword>
<dbReference type="Pfam" id="PF05192">
    <property type="entry name" value="MutS_III"/>
    <property type="match status" value="1"/>
</dbReference>
<dbReference type="PANTHER" id="PTHR11361:SF34">
    <property type="entry name" value="DNA MISMATCH REPAIR PROTEIN MSH1, MITOCHONDRIAL"/>
    <property type="match status" value="1"/>
</dbReference>
<dbReference type="HAMAP" id="MF_00096">
    <property type="entry name" value="MutS"/>
    <property type="match status" value="1"/>
</dbReference>
<dbReference type="Pfam" id="PF05190">
    <property type="entry name" value="MutS_IV"/>
    <property type="match status" value="1"/>
</dbReference>
<dbReference type="InterPro" id="IPR007696">
    <property type="entry name" value="DNA_mismatch_repair_MutS_core"/>
</dbReference>
<comment type="similarity">
    <text evidence="1 9 10">Belongs to the DNA mismatch repair MutS family.</text>
</comment>
<dbReference type="GO" id="GO:0140664">
    <property type="term" value="F:ATP-dependent DNA damage sensor activity"/>
    <property type="evidence" value="ECO:0007669"/>
    <property type="project" value="InterPro"/>
</dbReference>
<keyword evidence="6 9" id="KW-0238">DNA-binding</keyword>
<evidence type="ECO:0000256" key="3">
    <source>
        <dbReference type="ARBA" id="ARBA00022741"/>
    </source>
</evidence>
<dbReference type="NCBIfam" id="NF003810">
    <property type="entry name" value="PRK05399.1"/>
    <property type="match status" value="1"/>
</dbReference>
<dbReference type="GO" id="GO:0005829">
    <property type="term" value="C:cytosol"/>
    <property type="evidence" value="ECO:0007669"/>
    <property type="project" value="TreeGrafter"/>
</dbReference>
<accession>A0AB35BV99</accession>
<dbReference type="InterPro" id="IPR027417">
    <property type="entry name" value="P-loop_NTPase"/>
</dbReference>
<dbReference type="SUPFAM" id="SSF48334">
    <property type="entry name" value="DNA repair protein MutS, domain III"/>
    <property type="match status" value="1"/>
</dbReference>
<dbReference type="Gene3D" id="3.30.420.110">
    <property type="entry name" value="MutS, connector domain"/>
    <property type="match status" value="1"/>
</dbReference>
<dbReference type="FunFam" id="3.40.1170.10:FF:000001">
    <property type="entry name" value="DNA mismatch repair protein MutS"/>
    <property type="match status" value="1"/>
</dbReference>
<dbReference type="PIRSF" id="PIRSF037677">
    <property type="entry name" value="DNA_mis_repair_Msh6"/>
    <property type="match status" value="1"/>
</dbReference>
<dbReference type="InterPro" id="IPR005748">
    <property type="entry name" value="DNA_mismatch_repair_MutS"/>
</dbReference>
<evidence type="ECO:0000313" key="13">
    <source>
        <dbReference type="Proteomes" id="UP000680020"/>
    </source>
</evidence>
<dbReference type="GO" id="GO:0030983">
    <property type="term" value="F:mismatched DNA binding"/>
    <property type="evidence" value="ECO:0007669"/>
    <property type="project" value="InterPro"/>
</dbReference>
<dbReference type="Pfam" id="PF05188">
    <property type="entry name" value="MutS_II"/>
    <property type="match status" value="1"/>
</dbReference>
<dbReference type="FunFam" id="1.10.1420.10:FF:000001">
    <property type="entry name" value="DNA mismatch repair protein MutS"/>
    <property type="match status" value="1"/>
</dbReference>
<feature type="binding site" evidence="9">
    <location>
        <begin position="614"/>
        <end position="621"/>
    </location>
    <ligand>
        <name>ATP</name>
        <dbReference type="ChEBI" id="CHEBI:30616"/>
    </ligand>
</feature>
<evidence type="ECO:0000259" key="11">
    <source>
        <dbReference type="PROSITE" id="PS00486"/>
    </source>
</evidence>
<dbReference type="InterPro" id="IPR036678">
    <property type="entry name" value="MutS_con_dom_sf"/>
</dbReference>
<evidence type="ECO:0000256" key="8">
    <source>
        <dbReference type="ARBA" id="ARBA00024647"/>
    </source>
</evidence>
<gene>
    <name evidence="9 12" type="primary">mutS</name>
    <name evidence="12" type="ORF">J7561_00275</name>
</gene>
<reference evidence="12" key="1">
    <citation type="submission" date="2021-03" db="EMBL/GenBank/DDBJ databases">
        <title>Identification and antibiotic profiling of Wohlfahrtiimonas chitiniclastica, an underestimated human pathogen.</title>
        <authorList>
            <person name="Kopf A."/>
            <person name="Bunk B."/>
            <person name="Coldewey S."/>
            <person name="Gunzer F."/>
            <person name="Riedel T."/>
            <person name="Schroettner P."/>
        </authorList>
    </citation>
    <scope>NUCLEOTIDE SEQUENCE</scope>
    <source>
        <strain evidence="12">DSM 100917</strain>
    </source>
</reference>
<evidence type="ECO:0000256" key="9">
    <source>
        <dbReference type="HAMAP-Rule" id="MF_00096"/>
    </source>
</evidence>
<dbReference type="InterPro" id="IPR017261">
    <property type="entry name" value="DNA_mismatch_repair_MutS/MSH"/>
</dbReference>
<dbReference type="AlphaFoldDB" id="A0AB35BV99"/>
<dbReference type="PANTHER" id="PTHR11361">
    <property type="entry name" value="DNA MISMATCH REPAIR PROTEIN MUTS FAMILY MEMBER"/>
    <property type="match status" value="1"/>
</dbReference>
<dbReference type="InterPro" id="IPR016151">
    <property type="entry name" value="DNA_mismatch_repair_MutS_N"/>
</dbReference>
<dbReference type="GO" id="GO:0006298">
    <property type="term" value="P:mismatch repair"/>
    <property type="evidence" value="ECO:0007669"/>
    <property type="project" value="UniProtKB-UniRule"/>
</dbReference>
<dbReference type="Gene3D" id="1.10.1420.10">
    <property type="match status" value="2"/>
</dbReference>
<name>A0AB35BV99_9GAMM</name>
<comment type="caution">
    <text evidence="12">The sequence shown here is derived from an EMBL/GenBank/DDBJ whole genome shotgun (WGS) entry which is preliminary data.</text>
</comment>
<evidence type="ECO:0000256" key="1">
    <source>
        <dbReference type="ARBA" id="ARBA00006271"/>
    </source>
</evidence>
<organism evidence="12 13">
    <name type="scientific">Wohlfahrtiimonas chitiniclastica</name>
    <dbReference type="NCBI Taxonomy" id="400946"/>
    <lineage>
        <taxon>Bacteria</taxon>
        <taxon>Pseudomonadati</taxon>
        <taxon>Pseudomonadota</taxon>
        <taxon>Gammaproteobacteria</taxon>
        <taxon>Cardiobacteriales</taxon>
        <taxon>Ignatzschineriaceae</taxon>
        <taxon>Wohlfahrtiimonas</taxon>
    </lineage>
</organism>
<dbReference type="Gene3D" id="3.40.50.300">
    <property type="entry name" value="P-loop containing nucleotide triphosphate hydrolases"/>
    <property type="match status" value="1"/>
</dbReference>
<keyword evidence="4 9" id="KW-0227">DNA damage</keyword>
<dbReference type="InterPro" id="IPR007695">
    <property type="entry name" value="DNA_mismatch_repair_MutS-lik_N"/>
</dbReference>